<organism evidence="1 2">
    <name type="scientific">Dufourea novaeangliae</name>
    <name type="common">Sweat bee</name>
    <dbReference type="NCBI Taxonomy" id="178035"/>
    <lineage>
        <taxon>Eukaryota</taxon>
        <taxon>Metazoa</taxon>
        <taxon>Ecdysozoa</taxon>
        <taxon>Arthropoda</taxon>
        <taxon>Hexapoda</taxon>
        <taxon>Insecta</taxon>
        <taxon>Pterygota</taxon>
        <taxon>Neoptera</taxon>
        <taxon>Endopterygota</taxon>
        <taxon>Hymenoptera</taxon>
        <taxon>Apocrita</taxon>
        <taxon>Aculeata</taxon>
        <taxon>Apoidea</taxon>
        <taxon>Anthophila</taxon>
        <taxon>Halictidae</taxon>
        <taxon>Rophitinae</taxon>
        <taxon>Dufourea</taxon>
    </lineage>
</organism>
<dbReference type="SUPFAM" id="SSF50199">
    <property type="entry name" value="Staphylococcal nuclease"/>
    <property type="match status" value="1"/>
</dbReference>
<dbReference type="GO" id="GO:0005615">
    <property type="term" value="C:extracellular space"/>
    <property type="evidence" value="ECO:0007669"/>
    <property type="project" value="TreeGrafter"/>
</dbReference>
<accession>A0A154PHG0</accession>
<dbReference type="Proteomes" id="UP000076502">
    <property type="component" value="Unassembled WGS sequence"/>
</dbReference>
<dbReference type="Gene3D" id="2.40.50.90">
    <property type="match status" value="1"/>
</dbReference>
<evidence type="ECO:0000313" key="2">
    <source>
        <dbReference type="Proteomes" id="UP000076502"/>
    </source>
</evidence>
<keyword evidence="2" id="KW-1185">Reference proteome</keyword>
<dbReference type="PANTHER" id="PTHR28434">
    <property type="entry name" value="PROTEIN C3ORF33"/>
    <property type="match status" value="1"/>
</dbReference>
<dbReference type="OrthoDB" id="6220511at2759"/>
<feature type="non-terminal residue" evidence="1">
    <location>
        <position position="204"/>
    </location>
</feature>
<proteinExistence type="predicted"/>
<dbReference type="EMBL" id="KQ434905">
    <property type="protein sequence ID" value="KZC11289.1"/>
    <property type="molecule type" value="Genomic_DNA"/>
</dbReference>
<evidence type="ECO:0000313" key="1">
    <source>
        <dbReference type="EMBL" id="KZC11289.1"/>
    </source>
</evidence>
<dbReference type="InterPro" id="IPR035437">
    <property type="entry name" value="SNase_OB-fold_sf"/>
</dbReference>
<reference evidence="1 2" key="1">
    <citation type="submission" date="2015-07" db="EMBL/GenBank/DDBJ databases">
        <title>The genome of Dufourea novaeangliae.</title>
        <authorList>
            <person name="Pan H."/>
            <person name="Kapheim K."/>
        </authorList>
    </citation>
    <scope>NUCLEOTIDE SEQUENCE [LARGE SCALE GENOMIC DNA]</scope>
    <source>
        <strain evidence="1">0120121106</strain>
        <tissue evidence="1">Whole body</tissue>
    </source>
</reference>
<dbReference type="AlphaFoldDB" id="A0A154PHG0"/>
<feature type="non-terminal residue" evidence="1">
    <location>
        <position position="1"/>
    </location>
</feature>
<gene>
    <name evidence="1" type="ORF">WN55_02381</name>
</gene>
<dbReference type="PANTHER" id="PTHR28434:SF1">
    <property type="entry name" value="PROTEIN C3ORF33"/>
    <property type="match status" value="1"/>
</dbReference>
<sequence>ILSYGIASISLVVALYRIRPFSKFRNPTSIPSHFLHKKLPLQGTVMRIEPNYGALLMVNHKPMIPLPRLNNSKYLPVKIAGVNVTANGISWLQTIVNGKSITFIPLMSTKEYLSCIVTASQENQEQIKIGQELVKLGFATVTKDSLKLKDPEVLHYQKRLLKAQRWAECKRNGYWHFAKRPTLPWKIQQNLHKKMKNILPTFIV</sequence>
<dbReference type="STRING" id="178035.A0A154PHG0"/>
<protein>
    <submittedName>
        <fullName evidence="1">Uncharacterized protein C3orf33</fullName>
    </submittedName>
</protein>
<name>A0A154PHG0_DUFNO</name>
<dbReference type="InterPro" id="IPR042421">
    <property type="entry name" value="C3orf33-like"/>
</dbReference>